<protein>
    <recommendedName>
        <fullName evidence="2">histidine kinase</fullName>
        <ecNumber evidence="2">2.7.13.3</ecNumber>
    </recommendedName>
</protein>
<dbReference type="SUPFAM" id="SSF52172">
    <property type="entry name" value="CheY-like"/>
    <property type="match status" value="1"/>
</dbReference>
<accession>A0ABR9VQA7</accession>
<organism evidence="9 10">
    <name type="scientific">Synechocystis salina LEGE 00031</name>
    <dbReference type="NCBI Taxonomy" id="1828736"/>
    <lineage>
        <taxon>Bacteria</taxon>
        <taxon>Bacillati</taxon>
        <taxon>Cyanobacteriota</taxon>
        <taxon>Cyanophyceae</taxon>
        <taxon>Synechococcales</taxon>
        <taxon>Merismopediaceae</taxon>
        <taxon>Synechocystis</taxon>
    </lineage>
</organism>
<reference evidence="9 10" key="1">
    <citation type="submission" date="2020-10" db="EMBL/GenBank/DDBJ databases">
        <authorList>
            <person name="Castelo-Branco R."/>
            <person name="Eusebio N."/>
            <person name="Adriana R."/>
            <person name="Vieira A."/>
            <person name="Brugerolle De Fraissinette N."/>
            <person name="Rezende De Castro R."/>
            <person name="Schneider M.P."/>
            <person name="Vasconcelos V."/>
            <person name="Leao P.N."/>
        </authorList>
    </citation>
    <scope>NUCLEOTIDE SEQUENCE [LARGE SCALE GENOMIC DNA]</scope>
    <source>
        <strain evidence="9 10">LEGE 00031</strain>
    </source>
</reference>
<dbReference type="SMART" id="SM00388">
    <property type="entry name" value="HisKA"/>
    <property type="match status" value="1"/>
</dbReference>
<dbReference type="InterPro" id="IPR003661">
    <property type="entry name" value="HisK_dim/P_dom"/>
</dbReference>
<evidence type="ECO:0000256" key="4">
    <source>
        <dbReference type="ARBA" id="ARBA00022777"/>
    </source>
</evidence>
<evidence type="ECO:0000256" key="1">
    <source>
        <dbReference type="ARBA" id="ARBA00000085"/>
    </source>
</evidence>
<keyword evidence="3 6" id="KW-0597">Phosphoprotein</keyword>
<evidence type="ECO:0000256" key="2">
    <source>
        <dbReference type="ARBA" id="ARBA00012438"/>
    </source>
</evidence>
<keyword evidence="10" id="KW-1185">Reference proteome</keyword>
<dbReference type="Pfam" id="PF00072">
    <property type="entry name" value="Response_reg"/>
    <property type="match status" value="1"/>
</dbReference>
<feature type="domain" description="Response regulatory" evidence="8">
    <location>
        <begin position="3"/>
        <end position="119"/>
    </location>
</feature>
<dbReference type="EMBL" id="JADEVV010000014">
    <property type="protein sequence ID" value="MBE9253537.1"/>
    <property type="molecule type" value="Genomic_DNA"/>
</dbReference>
<dbReference type="InterPro" id="IPR036097">
    <property type="entry name" value="HisK_dim/P_sf"/>
</dbReference>
<comment type="caution">
    <text evidence="9">The sequence shown here is derived from an EMBL/GenBank/DDBJ whole genome shotgun (WGS) entry which is preliminary data.</text>
</comment>
<dbReference type="RefSeq" id="WP_194019351.1">
    <property type="nucleotide sequence ID" value="NZ_JADEVV010000014.1"/>
</dbReference>
<evidence type="ECO:0000256" key="6">
    <source>
        <dbReference type="PROSITE-ProRule" id="PRU00169"/>
    </source>
</evidence>
<evidence type="ECO:0000259" key="7">
    <source>
        <dbReference type="PROSITE" id="PS50109"/>
    </source>
</evidence>
<dbReference type="InterPro" id="IPR011006">
    <property type="entry name" value="CheY-like_superfamily"/>
</dbReference>
<gene>
    <name evidence="9" type="ORF">IQ217_06650</name>
</gene>
<dbReference type="InterPro" id="IPR001789">
    <property type="entry name" value="Sig_transdc_resp-reg_receiver"/>
</dbReference>
<dbReference type="SMART" id="SM00387">
    <property type="entry name" value="HATPase_c"/>
    <property type="match status" value="1"/>
</dbReference>
<dbReference type="SMART" id="SM00448">
    <property type="entry name" value="REC"/>
    <property type="match status" value="1"/>
</dbReference>
<keyword evidence="4 9" id="KW-0418">Kinase</keyword>
<comment type="catalytic activity">
    <reaction evidence="1">
        <text>ATP + protein L-histidine = ADP + protein N-phospho-L-histidine.</text>
        <dbReference type="EC" id="2.7.13.3"/>
    </reaction>
</comment>
<evidence type="ECO:0000313" key="9">
    <source>
        <dbReference type="EMBL" id="MBE9253537.1"/>
    </source>
</evidence>
<dbReference type="GO" id="GO:0016301">
    <property type="term" value="F:kinase activity"/>
    <property type="evidence" value="ECO:0007669"/>
    <property type="project" value="UniProtKB-KW"/>
</dbReference>
<dbReference type="InterPro" id="IPR004358">
    <property type="entry name" value="Sig_transdc_His_kin-like_C"/>
</dbReference>
<dbReference type="SUPFAM" id="SSF55874">
    <property type="entry name" value="ATPase domain of HSP90 chaperone/DNA topoisomerase II/histidine kinase"/>
    <property type="match status" value="1"/>
</dbReference>
<evidence type="ECO:0000313" key="10">
    <source>
        <dbReference type="Proteomes" id="UP000658720"/>
    </source>
</evidence>
<evidence type="ECO:0000259" key="8">
    <source>
        <dbReference type="PROSITE" id="PS50110"/>
    </source>
</evidence>
<feature type="domain" description="Histidine kinase" evidence="7">
    <location>
        <begin position="143"/>
        <end position="361"/>
    </location>
</feature>
<keyword evidence="4 9" id="KW-0808">Transferase</keyword>
<sequence length="368" mass="41424">MAKILVIEDQLEVRQNIEDILTLEDYEVISAPDGETGLALAKQHLPDLILCDVMMPRVTGFEVLMTLRQDQELAVIPFILLTAKADHHAFRQGMELGADDYLTKPFTIDELLHAITSRLDRHYQRQAMVESRLDNLRQHVTRSLPHELLTPLNGILGTSQLMINFYDSLSHNEVMESLHDIKTSGERLYRLVENFLLMADLDLLLASPARLQVWQSRLSQYTELPSSLVPMLEDLGQNQPRRQDVEMMVVPQRIQVAEPDFQKIIRELIDNAFKFSLPGTPVQLEAVVKNGLCELTIQDHGRGMTKEELGSIGAHVQFQRSEFEQQGSGLGLTLAQRLTELYGGQLAIASVPGEGTTITIQGWESAPI</sequence>
<evidence type="ECO:0000256" key="5">
    <source>
        <dbReference type="ARBA" id="ARBA00023012"/>
    </source>
</evidence>
<dbReference type="PROSITE" id="PS50109">
    <property type="entry name" value="HIS_KIN"/>
    <property type="match status" value="1"/>
</dbReference>
<dbReference type="PRINTS" id="PR00344">
    <property type="entry name" value="BCTRLSENSOR"/>
</dbReference>
<evidence type="ECO:0000256" key="3">
    <source>
        <dbReference type="ARBA" id="ARBA00022553"/>
    </source>
</evidence>
<keyword evidence="5" id="KW-0902">Two-component regulatory system</keyword>
<dbReference type="InterPro" id="IPR003594">
    <property type="entry name" value="HATPase_dom"/>
</dbReference>
<dbReference type="PANTHER" id="PTHR43547:SF2">
    <property type="entry name" value="HYBRID SIGNAL TRANSDUCTION HISTIDINE KINASE C"/>
    <property type="match status" value="1"/>
</dbReference>
<proteinExistence type="predicted"/>
<dbReference type="PROSITE" id="PS50110">
    <property type="entry name" value="RESPONSE_REGULATORY"/>
    <property type="match status" value="1"/>
</dbReference>
<name>A0ABR9VQA7_9SYNC</name>
<feature type="modified residue" description="4-aspartylphosphate" evidence="6">
    <location>
        <position position="52"/>
    </location>
</feature>
<dbReference type="InterPro" id="IPR005467">
    <property type="entry name" value="His_kinase_dom"/>
</dbReference>
<dbReference type="CDD" id="cd00082">
    <property type="entry name" value="HisKA"/>
    <property type="match status" value="1"/>
</dbReference>
<dbReference type="Gene3D" id="3.40.50.2300">
    <property type="match status" value="1"/>
</dbReference>
<dbReference type="Gene3D" id="3.30.565.10">
    <property type="entry name" value="Histidine kinase-like ATPase, C-terminal domain"/>
    <property type="match status" value="1"/>
</dbReference>
<dbReference type="SUPFAM" id="SSF47384">
    <property type="entry name" value="Homodimeric domain of signal transducing histidine kinase"/>
    <property type="match status" value="1"/>
</dbReference>
<dbReference type="EC" id="2.7.13.3" evidence="2"/>
<dbReference type="InterPro" id="IPR036890">
    <property type="entry name" value="HATPase_C_sf"/>
</dbReference>
<dbReference type="Pfam" id="PF02518">
    <property type="entry name" value="HATPase_c"/>
    <property type="match status" value="1"/>
</dbReference>
<dbReference type="Proteomes" id="UP000658720">
    <property type="component" value="Unassembled WGS sequence"/>
</dbReference>
<dbReference type="PANTHER" id="PTHR43547">
    <property type="entry name" value="TWO-COMPONENT HISTIDINE KINASE"/>
    <property type="match status" value="1"/>
</dbReference>
<dbReference type="Pfam" id="PF00512">
    <property type="entry name" value="HisKA"/>
    <property type="match status" value="1"/>
</dbReference>
<dbReference type="Gene3D" id="1.10.287.130">
    <property type="match status" value="1"/>
</dbReference>